<sequence length="68" mass="7770">MIKYEELLIGVGLLLISIFIFKVFIKGKKSPVYDETRTDILPSNYIGLWASIVCCIICGLYFVVKFFS</sequence>
<keyword evidence="1" id="KW-0472">Membrane</keyword>
<organism evidence="2 3">
    <name type="scientific">Sphingobacterium spiritivorum</name>
    <name type="common">Flavobacterium spiritivorum</name>
    <dbReference type="NCBI Taxonomy" id="258"/>
    <lineage>
        <taxon>Bacteria</taxon>
        <taxon>Pseudomonadati</taxon>
        <taxon>Bacteroidota</taxon>
        <taxon>Sphingobacteriia</taxon>
        <taxon>Sphingobacteriales</taxon>
        <taxon>Sphingobacteriaceae</taxon>
        <taxon>Sphingobacterium</taxon>
    </lineage>
</organism>
<dbReference type="AlphaFoldDB" id="A0A380C2D5"/>
<evidence type="ECO:0000256" key="1">
    <source>
        <dbReference type="SAM" id="Phobius"/>
    </source>
</evidence>
<keyword evidence="1" id="KW-1133">Transmembrane helix</keyword>
<evidence type="ECO:0000313" key="3">
    <source>
        <dbReference type="Proteomes" id="UP000254893"/>
    </source>
</evidence>
<reference evidence="2 3" key="1">
    <citation type="submission" date="2018-06" db="EMBL/GenBank/DDBJ databases">
        <authorList>
            <consortium name="Pathogen Informatics"/>
            <person name="Doyle S."/>
        </authorList>
    </citation>
    <scope>NUCLEOTIDE SEQUENCE [LARGE SCALE GENOMIC DNA]</scope>
    <source>
        <strain evidence="2 3">NCTC11388</strain>
    </source>
</reference>
<feature type="transmembrane region" description="Helical" evidence="1">
    <location>
        <begin position="7"/>
        <end position="25"/>
    </location>
</feature>
<evidence type="ECO:0000313" key="2">
    <source>
        <dbReference type="EMBL" id="SUJ10999.1"/>
    </source>
</evidence>
<name>A0A380C2D5_SPHSI</name>
<gene>
    <name evidence="2" type="ORF">NCTC11388_02112</name>
</gene>
<feature type="transmembrane region" description="Helical" evidence="1">
    <location>
        <begin position="45"/>
        <end position="64"/>
    </location>
</feature>
<dbReference type="Proteomes" id="UP000254893">
    <property type="component" value="Unassembled WGS sequence"/>
</dbReference>
<keyword evidence="1" id="KW-0812">Transmembrane</keyword>
<proteinExistence type="predicted"/>
<dbReference type="EMBL" id="UGYW01000002">
    <property type="protein sequence ID" value="SUJ10999.1"/>
    <property type="molecule type" value="Genomic_DNA"/>
</dbReference>
<accession>A0A380C2D5</accession>
<protein>
    <submittedName>
        <fullName evidence="2">Uncharacterized protein</fullName>
    </submittedName>
</protein>